<accession>A0ABP8UDK1</accession>
<evidence type="ECO:0000313" key="3">
    <source>
        <dbReference type="EMBL" id="GAA4628591.1"/>
    </source>
</evidence>
<proteinExistence type="predicted"/>
<dbReference type="InterPro" id="IPR029046">
    <property type="entry name" value="LolA/LolB/LppX"/>
</dbReference>
<protein>
    <submittedName>
        <fullName evidence="3">Outer membrane lipoprotein carrier protein LolA</fullName>
    </submittedName>
</protein>
<dbReference type="PANTHER" id="PTHR37507:SF2">
    <property type="entry name" value="SPORULATION PROTEIN YDCC"/>
    <property type="match status" value="1"/>
</dbReference>
<feature type="compositionally biased region" description="Basic and acidic residues" evidence="1">
    <location>
        <begin position="276"/>
        <end position="290"/>
    </location>
</feature>
<dbReference type="EMBL" id="BAABHK010000006">
    <property type="protein sequence ID" value="GAA4628591.1"/>
    <property type="molecule type" value="Genomic_DNA"/>
</dbReference>
<dbReference type="SUPFAM" id="SSF89392">
    <property type="entry name" value="Prokaryotic lipoproteins and lipoprotein localization factors"/>
    <property type="match status" value="1"/>
</dbReference>
<dbReference type="Gene3D" id="2.50.20.10">
    <property type="entry name" value="Lipoprotein localisation LolA/LolB/LppX"/>
    <property type="match status" value="1"/>
</dbReference>
<feature type="region of interest" description="Disordered" evidence="1">
    <location>
        <begin position="267"/>
        <end position="295"/>
    </location>
</feature>
<dbReference type="PANTHER" id="PTHR37507">
    <property type="entry name" value="SPORULATION PROTEIN YDCC"/>
    <property type="match status" value="1"/>
</dbReference>
<evidence type="ECO:0000313" key="4">
    <source>
        <dbReference type="Proteomes" id="UP001501442"/>
    </source>
</evidence>
<sequence length="376" mass="39086">MASTFKSSRVVRWAVPVGVIAVVGAAAGAGPVIAAAQGSPSLPPKTAAQLIAAVQQAHGKGEVQPLSGTVVENASLGLPALPGDGSSTSPMSLLSGSNTARVWYGDETHVRLALLGTGSETDFIRNGQDTWEWSSDQNTATYRKVTEQAKRPEAAPSRTPMTPQQAADQALAAVGKTTEVRVDPTGHVAGRDVYELVLTPKDGRSLIGRVRLALDGKTYVPLRVQVFARGANSPAFQVGFTSVTFSKPAAANFAFTPPAGAKVVRKDAPAQGSDAKAWDKKKAEAGHRTADGSTIGTGWTAVKRLSLPQNAQQNAQKKDQSGILSALQKAATPVSGSWGSGKLLRTKLVSVLLTDDGRVYVGAVTPDLLEQAAAHK</sequence>
<dbReference type="InterPro" id="IPR033434">
    <property type="entry name" value="MucB/RseB_N"/>
</dbReference>
<organism evidence="3 4">
    <name type="scientific">Actinoallomurus vinaceus</name>
    <dbReference type="NCBI Taxonomy" id="1080074"/>
    <lineage>
        <taxon>Bacteria</taxon>
        <taxon>Bacillati</taxon>
        <taxon>Actinomycetota</taxon>
        <taxon>Actinomycetes</taxon>
        <taxon>Streptosporangiales</taxon>
        <taxon>Thermomonosporaceae</taxon>
        <taxon>Actinoallomurus</taxon>
    </lineage>
</organism>
<reference evidence="4" key="1">
    <citation type="journal article" date="2019" name="Int. J. Syst. Evol. Microbiol.">
        <title>The Global Catalogue of Microorganisms (GCM) 10K type strain sequencing project: providing services to taxonomists for standard genome sequencing and annotation.</title>
        <authorList>
            <consortium name="The Broad Institute Genomics Platform"/>
            <consortium name="The Broad Institute Genome Sequencing Center for Infectious Disease"/>
            <person name="Wu L."/>
            <person name="Ma J."/>
        </authorList>
    </citation>
    <scope>NUCLEOTIDE SEQUENCE [LARGE SCALE GENOMIC DNA]</scope>
    <source>
        <strain evidence="4">JCM 17939</strain>
    </source>
</reference>
<name>A0ABP8UDK1_9ACTN</name>
<evidence type="ECO:0000259" key="2">
    <source>
        <dbReference type="Pfam" id="PF03888"/>
    </source>
</evidence>
<dbReference type="InterPro" id="IPR052944">
    <property type="entry name" value="Sporulation_related"/>
</dbReference>
<feature type="domain" description="MucB/RseB N-terminal" evidence="2">
    <location>
        <begin position="100"/>
        <end position="249"/>
    </location>
</feature>
<comment type="caution">
    <text evidence="3">The sequence shown here is derived from an EMBL/GenBank/DDBJ whole genome shotgun (WGS) entry which is preliminary data.</text>
</comment>
<keyword evidence="4" id="KW-1185">Reference proteome</keyword>
<gene>
    <name evidence="3" type="ORF">GCM10023196_045580</name>
</gene>
<dbReference type="Pfam" id="PF03888">
    <property type="entry name" value="MucB_RseB"/>
    <property type="match status" value="1"/>
</dbReference>
<dbReference type="Proteomes" id="UP001501442">
    <property type="component" value="Unassembled WGS sequence"/>
</dbReference>
<keyword evidence="3" id="KW-0449">Lipoprotein</keyword>
<evidence type="ECO:0000256" key="1">
    <source>
        <dbReference type="SAM" id="MobiDB-lite"/>
    </source>
</evidence>
<dbReference type="RefSeq" id="WP_345432964.1">
    <property type="nucleotide sequence ID" value="NZ_BAABHK010000006.1"/>
</dbReference>